<evidence type="ECO:0000256" key="8">
    <source>
        <dbReference type="SAM" id="MobiDB-lite"/>
    </source>
</evidence>
<accession>A0A3L8DJ28</accession>
<dbReference type="Proteomes" id="UP000279307">
    <property type="component" value="Chromosome 8"/>
</dbReference>
<reference evidence="9 10" key="1">
    <citation type="journal article" date="2018" name="Genome Res.">
        <title>The genomic architecture and molecular evolution of ant odorant receptors.</title>
        <authorList>
            <person name="McKenzie S.K."/>
            <person name="Kronauer D.J.C."/>
        </authorList>
    </citation>
    <scope>NUCLEOTIDE SEQUENCE [LARGE SCALE GENOMIC DNA]</scope>
    <source>
        <strain evidence="9">Clonal line C1</strain>
    </source>
</reference>
<dbReference type="PANTHER" id="PTHR14885:SF3">
    <property type="entry name" value="CILIA- AND FLAGELLA-ASSOCIATED PROTEIN 44"/>
    <property type="match status" value="1"/>
</dbReference>
<proteinExistence type="predicted"/>
<organism evidence="9 10">
    <name type="scientific">Ooceraea biroi</name>
    <name type="common">Clonal raider ant</name>
    <name type="synonym">Cerapachys biroi</name>
    <dbReference type="NCBI Taxonomy" id="2015173"/>
    <lineage>
        <taxon>Eukaryota</taxon>
        <taxon>Metazoa</taxon>
        <taxon>Ecdysozoa</taxon>
        <taxon>Arthropoda</taxon>
        <taxon>Hexapoda</taxon>
        <taxon>Insecta</taxon>
        <taxon>Pterygota</taxon>
        <taxon>Neoptera</taxon>
        <taxon>Endopterygota</taxon>
        <taxon>Hymenoptera</taxon>
        <taxon>Apocrita</taxon>
        <taxon>Aculeata</taxon>
        <taxon>Formicoidea</taxon>
        <taxon>Formicidae</taxon>
        <taxon>Dorylinae</taxon>
        <taxon>Ooceraea</taxon>
    </lineage>
</organism>
<keyword evidence="6" id="KW-0206">Cytoskeleton</keyword>
<keyword evidence="2" id="KW-0963">Cytoplasm</keyword>
<dbReference type="SUPFAM" id="SSF50978">
    <property type="entry name" value="WD40 repeat-like"/>
    <property type="match status" value="1"/>
</dbReference>
<gene>
    <name evidence="9" type="ORF">DMN91_008417</name>
</gene>
<dbReference type="GO" id="GO:0005930">
    <property type="term" value="C:axoneme"/>
    <property type="evidence" value="ECO:0007669"/>
    <property type="project" value="UniProtKB-SubCell"/>
</dbReference>
<dbReference type="InterPro" id="IPR036322">
    <property type="entry name" value="WD40_repeat_dom_sf"/>
</dbReference>
<evidence type="ECO:0000256" key="4">
    <source>
        <dbReference type="ARBA" id="ARBA00022737"/>
    </source>
</evidence>
<keyword evidence="7" id="KW-0966">Cell projection</keyword>
<name>A0A3L8DJ28_OOCBI</name>
<evidence type="ECO:0000313" key="10">
    <source>
        <dbReference type="Proteomes" id="UP000279307"/>
    </source>
</evidence>
<dbReference type="AlphaFoldDB" id="A0A3L8DJ28"/>
<dbReference type="OrthoDB" id="1935234at2759"/>
<keyword evidence="3" id="KW-0853">WD repeat</keyword>
<evidence type="ECO:0000256" key="1">
    <source>
        <dbReference type="ARBA" id="ARBA00004430"/>
    </source>
</evidence>
<keyword evidence="4" id="KW-0677">Repeat</keyword>
<evidence type="ECO:0000256" key="7">
    <source>
        <dbReference type="ARBA" id="ARBA00023273"/>
    </source>
</evidence>
<evidence type="ECO:0000256" key="6">
    <source>
        <dbReference type="ARBA" id="ARBA00023212"/>
    </source>
</evidence>
<evidence type="ECO:0000313" key="9">
    <source>
        <dbReference type="EMBL" id="RLU19858.1"/>
    </source>
</evidence>
<protein>
    <recommendedName>
        <fullName evidence="11">WD repeat-containing protein</fullName>
    </recommendedName>
</protein>
<dbReference type="Gene3D" id="2.130.10.10">
    <property type="entry name" value="YVTN repeat-like/Quinoprotein amine dehydrogenase"/>
    <property type="match status" value="1"/>
</dbReference>
<feature type="region of interest" description="Disordered" evidence="8">
    <location>
        <begin position="1"/>
        <end position="24"/>
    </location>
</feature>
<evidence type="ECO:0008006" key="11">
    <source>
        <dbReference type="Google" id="ProtNLM"/>
    </source>
</evidence>
<evidence type="ECO:0000256" key="5">
    <source>
        <dbReference type="ARBA" id="ARBA00023054"/>
    </source>
</evidence>
<keyword evidence="5" id="KW-0175">Coiled coil</keyword>
<dbReference type="InterPro" id="IPR015943">
    <property type="entry name" value="WD40/YVTN_repeat-like_dom_sf"/>
</dbReference>
<dbReference type="PANTHER" id="PTHR14885">
    <property type="entry name" value="CILIA- AND FLAGELLA-ASSOCIATED PROTEIN 43-RELATED"/>
    <property type="match status" value="1"/>
</dbReference>
<comment type="subcellular location">
    <subcellularLocation>
        <location evidence="1">Cytoplasm</location>
        <location evidence="1">Cytoskeleton</location>
        <location evidence="1">Cilium axoneme</location>
    </subcellularLocation>
</comment>
<comment type="caution">
    <text evidence="9">The sequence shown here is derived from an EMBL/GenBank/DDBJ whole genome shotgun (WGS) entry which is preliminary data.</text>
</comment>
<sequence>MQEENETQGKEKMGEKKENEEHEKVIGSNKYISRAKRVENGTVPLDILEFQRGYTNEGIGHVTKNPRFDHIAVGENGIKPPIIIYEWPSMYIVTILYNGTLKSYSHLTYSADGLFLVSQGGEPDYTITLWDWQKSRVVLKCRSYNRNVYNVMMSPLLPGYLVTSGSEHIKFWNISKTVTGLKLKGEIGRFGQTEISDIIGIYIMPDGKVNIIQMRL</sequence>
<dbReference type="EMBL" id="QOIP01000008">
    <property type="protein sequence ID" value="RLU19858.1"/>
    <property type="molecule type" value="Genomic_DNA"/>
</dbReference>
<evidence type="ECO:0000256" key="2">
    <source>
        <dbReference type="ARBA" id="ARBA00022490"/>
    </source>
</evidence>
<evidence type="ECO:0000256" key="3">
    <source>
        <dbReference type="ARBA" id="ARBA00022574"/>
    </source>
</evidence>
<dbReference type="GO" id="GO:0003341">
    <property type="term" value="P:cilium movement"/>
    <property type="evidence" value="ECO:0007669"/>
    <property type="project" value="UniProtKB-ARBA"/>
</dbReference>
<feature type="compositionally biased region" description="Basic and acidic residues" evidence="8">
    <location>
        <begin position="7"/>
        <end position="24"/>
    </location>
</feature>